<dbReference type="Proteomes" id="UP000317652">
    <property type="component" value="Unassembled WGS sequence"/>
</dbReference>
<dbReference type="EMBL" id="CABGGS010000001">
    <property type="protein sequence ID" value="VUS23529.1"/>
    <property type="molecule type" value="Genomic_DNA"/>
</dbReference>
<evidence type="ECO:0000313" key="2">
    <source>
        <dbReference type="Proteomes" id="UP000317652"/>
    </source>
</evidence>
<proteinExistence type="predicted"/>
<reference evidence="1 2" key="1">
    <citation type="submission" date="2019-07" db="EMBL/GenBank/DDBJ databases">
        <authorList>
            <person name="Brisse S."/>
            <person name="Rodrigues C."/>
            <person name="Thorpe H."/>
        </authorList>
    </citation>
    <scope>NUCLEOTIDE SEQUENCE [LARGE SCALE GENOMIC DNA]</scope>
    <source>
        <strain evidence="1">SB6411</strain>
    </source>
</reference>
<name>A0ABY6V7L1_9ENTR</name>
<accession>A0ABY6V7L1</accession>
<sequence length="44" mass="4932">MVIAGVNISGIYVSERCEFTTQSIRQHAYHENAEGYVLFLSALL</sequence>
<organism evidence="1 2">
    <name type="scientific">Klebsiella spallanzanii</name>
    <dbReference type="NCBI Taxonomy" id="2587528"/>
    <lineage>
        <taxon>Bacteria</taxon>
        <taxon>Pseudomonadati</taxon>
        <taxon>Pseudomonadota</taxon>
        <taxon>Gammaproteobacteria</taxon>
        <taxon>Enterobacterales</taxon>
        <taxon>Enterobacteriaceae</taxon>
        <taxon>Klebsiella/Raoultella group</taxon>
        <taxon>Klebsiella</taxon>
    </lineage>
</organism>
<keyword evidence="2" id="KW-1185">Reference proteome</keyword>
<protein>
    <submittedName>
        <fullName evidence="1">Uncharacterized protein</fullName>
    </submittedName>
</protein>
<gene>
    <name evidence="1" type="ORF">SB6411_00447</name>
</gene>
<evidence type="ECO:0000313" key="1">
    <source>
        <dbReference type="EMBL" id="VUS23529.1"/>
    </source>
</evidence>
<comment type="caution">
    <text evidence="1">The sequence shown here is derived from an EMBL/GenBank/DDBJ whole genome shotgun (WGS) entry which is preliminary data.</text>
</comment>